<reference evidence="2 3" key="1">
    <citation type="submission" date="2009-01" db="EMBL/GenBank/DDBJ databases">
        <authorList>
            <person name="Fulton L."/>
            <person name="Clifton S."/>
            <person name="Fulton B."/>
            <person name="Xu J."/>
            <person name="Minx P."/>
            <person name="Pepin K.H."/>
            <person name="Johnson M."/>
            <person name="Bhonagiri V."/>
            <person name="Nash W.E."/>
            <person name="Mardis E.R."/>
            <person name="Wilson R.K."/>
        </authorList>
    </citation>
    <scope>NUCLEOTIDE SEQUENCE [LARGE SCALE GENOMIC DNA]</scope>
    <source>
        <strain evidence="2 3">DSM 5476</strain>
    </source>
</reference>
<dbReference type="AlphaFoldDB" id="C0EDS1"/>
<evidence type="ECO:0000313" key="2">
    <source>
        <dbReference type="EMBL" id="EEG30269.1"/>
    </source>
</evidence>
<accession>C0EDS1</accession>
<gene>
    <name evidence="2" type="ORF">CLOSTMETH_01999</name>
</gene>
<dbReference type="InterPro" id="IPR011990">
    <property type="entry name" value="TPR-like_helical_dom_sf"/>
</dbReference>
<feature type="signal peptide" evidence="1">
    <location>
        <begin position="1"/>
        <end position="30"/>
    </location>
</feature>
<dbReference type="PROSITE" id="PS51257">
    <property type="entry name" value="PROKAR_LIPOPROTEIN"/>
    <property type="match status" value="1"/>
</dbReference>
<keyword evidence="1" id="KW-0732">Signal</keyword>
<dbReference type="HOGENOM" id="CLU_1150304_0_0_9"/>
<evidence type="ECO:0000256" key="1">
    <source>
        <dbReference type="SAM" id="SignalP"/>
    </source>
</evidence>
<dbReference type="EMBL" id="ACEC01000066">
    <property type="protein sequence ID" value="EEG30269.1"/>
    <property type="molecule type" value="Genomic_DNA"/>
</dbReference>
<organism evidence="2 3">
    <name type="scientific">[Clostridium] methylpentosum DSM 5476</name>
    <dbReference type="NCBI Taxonomy" id="537013"/>
    <lineage>
        <taxon>Bacteria</taxon>
        <taxon>Bacillati</taxon>
        <taxon>Bacillota</taxon>
        <taxon>Clostridia</taxon>
        <taxon>Eubacteriales</taxon>
        <taxon>Oscillospiraceae</taxon>
        <taxon>Oscillospiraceae incertae sedis</taxon>
    </lineage>
</organism>
<evidence type="ECO:0008006" key="4">
    <source>
        <dbReference type="Google" id="ProtNLM"/>
    </source>
</evidence>
<protein>
    <recommendedName>
        <fullName evidence="4">Tetratricopeptide repeat protein</fullName>
    </recommendedName>
</protein>
<feature type="chain" id="PRO_5002897367" description="Tetratricopeptide repeat protein" evidence="1">
    <location>
        <begin position="31"/>
        <end position="241"/>
    </location>
</feature>
<name>C0EDS1_9FIRM</name>
<dbReference type="STRING" id="537013.CLOSTMETH_01999"/>
<proteinExistence type="predicted"/>
<reference evidence="2 3" key="2">
    <citation type="submission" date="2009-02" db="EMBL/GenBank/DDBJ databases">
        <title>Draft genome sequence of Clostridium methylpentosum (DSM 5476).</title>
        <authorList>
            <person name="Sudarsanam P."/>
            <person name="Ley R."/>
            <person name="Guruge J."/>
            <person name="Turnbaugh P.J."/>
            <person name="Mahowald M."/>
            <person name="Liep D."/>
            <person name="Gordon J."/>
        </authorList>
    </citation>
    <scope>NUCLEOTIDE SEQUENCE [LARGE SCALE GENOMIC DNA]</scope>
    <source>
        <strain evidence="2 3">DSM 5476</strain>
    </source>
</reference>
<comment type="caution">
    <text evidence="2">The sequence shown here is derived from an EMBL/GenBank/DDBJ whole genome shotgun (WGS) entry which is preliminary data.</text>
</comment>
<evidence type="ECO:0000313" key="3">
    <source>
        <dbReference type="Proteomes" id="UP000003340"/>
    </source>
</evidence>
<dbReference type="Gene3D" id="1.25.40.10">
    <property type="entry name" value="Tetratricopeptide repeat domain"/>
    <property type="match status" value="1"/>
</dbReference>
<dbReference type="Proteomes" id="UP000003340">
    <property type="component" value="Unassembled WGS sequence"/>
</dbReference>
<dbReference type="SUPFAM" id="SSF48452">
    <property type="entry name" value="TPR-like"/>
    <property type="match status" value="1"/>
</dbReference>
<sequence>MKNNFRKIKNVLILFCIVLSLVFGGCVNNAADNPEANTKYQYAKELLVRDKYELAIEQLIDIVDYKDAEKILFDSSITISNLLLGIENYQQVIDLLEPVILKFEQNHTSKRHIALLKVTAGKAYYEIGEFDHAEQYFQIGKIYTHEATDYLNRIRILRPFQGDWQNSEYSISFSYRISGETIHHLTGIDSAFHRRLIIKSENHLEDEKSEYSFSLLDEELYLNALGGATFREGQYYKLSFN</sequence>
<keyword evidence="3" id="KW-1185">Reference proteome</keyword>